<proteinExistence type="predicted"/>
<gene>
    <name evidence="1" type="ORF">BURPS1710A_2490</name>
</gene>
<dbReference type="AlphaFoldDB" id="A0A0E1W1T0"/>
<organism evidence="1 2">
    <name type="scientific">Burkholderia pseudomallei 1710a</name>
    <dbReference type="NCBI Taxonomy" id="320371"/>
    <lineage>
        <taxon>Bacteria</taxon>
        <taxon>Pseudomonadati</taxon>
        <taxon>Pseudomonadota</taxon>
        <taxon>Betaproteobacteria</taxon>
        <taxon>Burkholderiales</taxon>
        <taxon>Burkholderiaceae</taxon>
        <taxon>Burkholderia</taxon>
        <taxon>pseudomallei group</taxon>
    </lineage>
</organism>
<dbReference type="Proteomes" id="UP000001812">
    <property type="component" value="Chromosome I"/>
</dbReference>
<dbReference type="EMBL" id="CM000832">
    <property type="protein sequence ID" value="EET06354.1"/>
    <property type="molecule type" value="Genomic_DNA"/>
</dbReference>
<dbReference type="HOGENOM" id="CLU_052819_5_1_4"/>
<reference evidence="1 2" key="2">
    <citation type="submission" date="2009-05" db="EMBL/GenBank/DDBJ databases">
        <authorList>
            <person name="Harkins D.M."/>
            <person name="DeShazer D."/>
            <person name="Woods D.E."/>
            <person name="Brinkac L.M."/>
            <person name="Brown K.A."/>
            <person name="Hung G.C."/>
            <person name="Tuanyok A."/>
            <person name="Zhang B."/>
            <person name="Nierman W.C."/>
        </authorList>
    </citation>
    <scope>NUCLEOTIDE SEQUENCE [LARGE SCALE GENOMIC DNA]</scope>
    <source>
        <strain evidence="1 2">1710a</strain>
    </source>
</reference>
<sequence>MAKSFVTMKRDYVAFMSKLNATTAVRHPADAFEHYNDQCHHGALQYRSPCEIRRRTDSSTRV</sequence>
<evidence type="ECO:0000313" key="2">
    <source>
        <dbReference type="Proteomes" id="UP000001812"/>
    </source>
</evidence>
<evidence type="ECO:0000313" key="1">
    <source>
        <dbReference type="EMBL" id="EET06354.1"/>
    </source>
</evidence>
<name>A0A0E1W1T0_BURPE</name>
<accession>A0A0E1W1T0</accession>
<protein>
    <submittedName>
        <fullName evidence="1">Isrso10-transposase orfb protein</fullName>
    </submittedName>
</protein>
<reference evidence="2" key="1">
    <citation type="submission" date="2007-08" db="EMBL/GenBank/DDBJ databases">
        <title>Annotation of Burkholderia pseudomallei 1710a.</title>
        <authorList>
            <person name="Harkins D.M."/>
            <person name="DeShazer D."/>
            <person name="Woods D.E."/>
            <person name="Brinkac L.M."/>
            <person name="Brown K.A."/>
            <person name="Hung G.C."/>
            <person name="Tuanyok A."/>
            <person name="Zhang B."/>
            <person name="Nierman W.C."/>
        </authorList>
    </citation>
    <scope>NUCLEOTIDE SEQUENCE [LARGE SCALE GENOMIC DNA]</scope>
    <source>
        <strain evidence="2">1710a</strain>
    </source>
</reference>